<dbReference type="SUPFAM" id="SSF56317">
    <property type="entry name" value="Carbon-nitrogen hydrolase"/>
    <property type="match status" value="1"/>
</dbReference>
<dbReference type="eggNOG" id="arCOG00062">
    <property type="taxonomic scope" value="Archaea"/>
</dbReference>
<proteinExistence type="predicted"/>
<dbReference type="AlphaFoldDB" id="O28626"/>
<dbReference type="CDD" id="cd07197">
    <property type="entry name" value="nitrilase"/>
    <property type="match status" value="1"/>
</dbReference>
<dbReference type="HOGENOM" id="CLU_030130_3_1_2"/>
<dbReference type="EMBL" id="AE000782">
    <property type="protein sequence ID" value="AAB89595.1"/>
    <property type="molecule type" value="Genomic_DNA"/>
</dbReference>
<dbReference type="PIR" id="F69455">
    <property type="entry name" value="F69455"/>
</dbReference>
<dbReference type="Proteomes" id="UP000002199">
    <property type="component" value="Chromosome"/>
</dbReference>
<dbReference type="PANTHER" id="PTHR43674:SF2">
    <property type="entry name" value="BETA-UREIDOPROPIONASE"/>
    <property type="match status" value="1"/>
</dbReference>
<dbReference type="InterPro" id="IPR003010">
    <property type="entry name" value="C-N_Hydrolase"/>
</dbReference>
<dbReference type="PaxDb" id="224325-AF_1647"/>
<protein>
    <recommendedName>
        <fullName evidence="2">CN hydrolase domain-containing protein</fullName>
    </recommendedName>
</protein>
<dbReference type="PANTHER" id="PTHR43674">
    <property type="entry name" value="NITRILASE C965.09-RELATED"/>
    <property type="match status" value="1"/>
</dbReference>
<keyword evidence="4" id="KW-1185">Reference proteome</keyword>
<feature type="domain" description="CN hydrolase" evidence="2">
    <location>
        <begin position="1"/>
        <end position="227"/>
    </location>
</feature>
<dbReference type="Gene3D" id="3.60.110.10">
    <property type="entry name" value="Carbon-nitrogen hydrolase"/>
    <property type="match status" value="1"/>
</dbReference>
<dbReference type="PROSITE" id="PS50263">
    <property type="entry name" value="CN_HYDROLASE"/>
    <property type="match status" value="1"/>
</dbReference>
<sequence>MMKLAAIQCRIGDFGSAERLAMAAVEGGAELLLFPEYFSYSRLAPEVLDETLSFLKRISSEHGVVVSGNAVVDENGYRNRSFLFDSGELIGVQDKIHPTRVERELGIQCGTKLQVFEVRGAMISTLVCADILYPEICRVAALKGAEIVLNPVVSFRKSELPGEEYRYCLYFTRSFDNAYAIVKAGGVGTTFTGSEAVGRSLIASFDGILARFRDENAEEVVIADVDLKRIREYKTINYSLVDRNVRAYEELLNKNFKS</sequence>
<dbReference type="InterPro" id="IPR036526">
    <property type="entry name" value="C-N_Hydrolase_sf"/>
</dbReference>
<dbReference type="InterPro" id="IPR050345">
    <property type="entry name" value="Aliph_Amidase/BUP"/>
</dbReference>
<dbReference type="EnsemblBacteria" id="AAB89595">
    <property type="protein sequence ID" value="AAB89595"/>
    <property type="gene ID" value="AF_1647"/>
</dbReference>
<evidence type="ECO:0000313" key="4">
    <source>
        <dbReference type="Proteomes" id="UP000002199"/>
    </source>
</evidence>
<evidence type="ECO:0000313" key="3">
    <source>
        <dbReference type="EMBL" id="AAB89595.1"/>
    </source>
</evidence>
<dbReference type="Pfam" id="PF00795">
    <property type="entry name" value="CN_hydrolase"/>
    <property type="match status" value="1"/>
</dbReference>
<evidence type="ECO:0000256" key="1">
    <source>
        <dbReference type="ARBA" id="ARBA00022801"/>
    </source>
</evidence>
<organism evidence="3 4">
    <name type="scientific">Archaeoglobus fulgidus (strain ATCC 49558 / DSM 4304 / JCM 9628 / NBRC 100126 / VC-16)</name>
    <dbReference type="NCBI Taxonomy" id="224325"/>
    <lineage>
        <taxon>Archaea</taxon>
        <taxon>Methanobacteriati</taxon>
        <taxon>Methanobacteriota</taxon>
        <taxon>Archaeoglobi</taxon>
        <taxon>Archaeoglobales</taxon>
        <taxon>Archaeoglobaceae</taxon>
        <taxon>Archaeoglobus</taxon>
    </lineage>
</organism>
<keyword evidence="1" id="KW-0378">Hydrolase</keyword>
<dbReference type="GO" id="GO:0016811">
    <property type="term" value="F:hydrolase activity, acting on carbon-nitrogen (but not peptide) bonds, in linear amides"/>
    <property type="evidence" value="ECO:0007669"/>
    <property type="project" value="TreeGrafter"/>
</dbReference>
<evidence type="ECO:0000259" key="2">
    <source>
        <dbReference type="PROSITE" id="PS50263"/>
    </source>
</evidence>
<name>O28626_ARCFU</name>
<dbReference type="PhylomeDB" id="O28626"/>
<reference evidence="3 4" key="1">
    <citation type="journal article" date="1997" name="Nature">
        <title>The complete genome sequence of the hyperthermophilic, sulphate-reducing archaeon Archaeoglobus fulgidus.</title>
        <authorList>
            <person name="Klenk H.P."/>
            <person name="Clayton R.A."/>
            <person name="Tomb J."/>
            <person name="White O."/>
            <person name="Nelson K.E."/>
            <person name="Ketchum K.A."/>
            <person name="Dodson R.J."/>
            <person name="Gwinn M."/>
            <person name="Hickey E.K."/>
            <person name="Peterson J.D."/>
            <person name="Richardson D.L."/>
            <person name="Kerlavage A.R."/>
            <person name="Graham D.E."/>
            <person name="Kyrpides N.C."/>
            <person name="Fleischmann R.D."/>
            <person name="Quackenbush J."/>
            <person name="Lee N.H."/>
            <person name="Sutton G.G."/>
            <person name="Gill S."/>
            <person name="Kirkness E.F."/>
            <person name="Dougherty B.A."/>
            <person name="McKenney K."/>
            <person name="Adams M.D."/>
            <person name="Loftus B."/>
            <person name="Peterson S."/>
            <person name="Reich C.I."/>
            <person name="McNeil L.K."/>
            <person name="Badger J.H."/>
            <person name="Glodek A."/>
            <person name="Zhou L."/>
            <person name="Overbeek R."/>
            <person name="Gocayne J.D."/>
            <person name="Weidman J.F."/>
            <person name="McDonald L."/>
            <person name="Utterback T."/>
            <person name="Cotton M.D."/>
            <person name="Spriggs T."/>
            <person name="Artiach P."/>
            <person name="Kaine B.P."/>
            <person name="Sykes S.M."/>
            <person name="Sadow P.W."/>
            <person name="D'Andrea K.P."/>
            <person name="Bowman C."/>
            <person name="Fujii C."/>
            <person name="Garland S.A."/>
            <person name="Mason T.M."/>
            <person name="Olsen G.J."/>
            <person name="Fraser C.M."/>
            <person name="Smith H.O."/>
            <person name="Woese C.R."/>
            <person name="Venter J.C."/>
        </authorList>
    </citation>
    <scope>NUCLEOTIDE SEQUENCE [LARGE SCALE GENOMIC DNA]</scope>
    <source>
        <strain evidence="4">ATCC 49558 / DSM 4304 / JCM 9628 / NBRC 100126 / VC-16</strain>
    </source>
</reference>
<dbReference type="KEGG" id="afu:AF_1647"/>
<dbReference type="STRING" id="224325.AF_1647"/>
<gene>
    <name evidence="3" type="ordered locus">AF_1647</name>
</gene>
<accession>O28626</accession>